<name>A0A4R6KLZ4_9ACTN</name>
<keyword evidence="1" id="KW-0812">Transmembrane</keyword>
<gene>
    <name evidence="2" type="ORF">EV643_102426</name>
</gene>
<accession>A0A4R6KLZ4</accession>
<keyword evidence="1" id="KW-0472">Membrane</keyword>
<keyword evidence="1" id="KW-1133">Transmembrane helix</keyword>
<comment type="caution">
    <text evidence="2">The sequence shown here is derived from an EMBL/GenBank/DDBJ whole genome shotgun (WGS) entry which is preliminary data.</text>
</comment>
<organism evidence="2 3">
    <name type="scientific">Kribbella caucasensis</name>
    <dbReference type="NCBI Taxonomy" id="2512215"/>
    <lineage>
        <taxon>Bacteria</taxon>
        <taxon>Bacillati</taxon>
        <taxon>Actinomycetota</taxon>
        <taxon>Actinomycetes</taxon>
        <taxon>Propionibacteriales</taxon>
        <taxon>Kribbellaceae</taxon>
        <taxon>Kribbella</taxon>
    </lineage>
</organism>
<dbReference type="AlphaFoldDB" id="A0A4R6KLZ4"/>
<evidence type="ECO:0000313" key="2">
    <source>
        <dbReference type="EMBL" id="TDO52587.1"/>
    </source>
</evidence>
<feature type="transmembrane region" description="Helical" evidence="1">
    <location>
        <begin position="6"/>
        <end position="26"/>
    </location>
</feature>
<sequence length="36" mass="4149">MSWLFVQMWFLLLVAFALGSVAAWLVHRNIASRGTR</sequence>
<keyword evidence="3" id="KW-1185">Reference proteome</keyword>
<protein>
    <submittedName>
        <fullName evidence="2">Uncharacterized protein</fullName>
    </submittedName>
</protein>
<proteinExistence type="predicted"/>
<dbReference type="Proteomes" id="UP000295388">
    <property type="component" value="Unassembled WGS sequence"/>
</dbReference>
<evidence type="ECO:0000256" key="1">
    <source>
        <dbReference type="SAM" id="Phobius"/>
    </source>
</evidence>
<reference evidence="2 3" key="1">
    <citation type="submission" date="2019-03" db="EMBL/GenBank/DDBJ databases">
        <title>Genomic Encyclopedia of Type Strains, Phase III (KMG-III): the genomes of soil and plant-associated and newly described type strains.</title>
        <authorList>
            <person name="Whitman W."/>
        </authorList>
    </citation>
    <scope>NUCLEOTIDE SEQUENCE [LARGE SCALE GENOMIC DNA]</scope>
    <source>
        <strain evidence="2 3">VKM Ac-2527</strain>
    </source>
</reference>
<dbReference type="EMBL" id="SNWQ01000002">
    <property type="protein sequence ID" value="TDO52587.1"/>
    <property type="molecule type" value="Genomic_DNA"/>
</dbReference>
<evidence type="ECO:0000313" key="3">
    <source>
        <dbReference type="Proteomes" id="UP000295388"/>
    </source>
</evidence>